<feature type="domain" description="HTH luxR-type" evidence="4">
    <location>
        <begin position="158"/>
        <end position="212"/>
    </location>
</feature>
<keyword evidence="1" id="KW-0805">Transcription regulation</keyword>
<dbReference type="SMART" id="SM00421">
    <property type="entry name" value="HTH_LUXR"/>
    <property type="match status" value="1"/>
</dbReference>
<dbReference type="InterPro" id="IPR016032">
    <property type="entry name" value="Sig_transdc_resp-reg_C-effctor"/>
</dbReference>
<dbReference type="PANTHER" id="PTHR44688">
    <property type="entry name" value="DNA-BINDING TRANSCRIPTIONAL ACTIVATOR DEVR_DOSR"/>
    <property type="match status" value="1"/>
</dbReference>
<keyword evidence="6" id="KW-1185">Reference proteome</keyword>
<proteinExistence type="predicted"/>
<dbReference type="Pfam" id="PF00196">
    <property type="entry name" value="GerE"/>
    <property type="match status" value="1"/>
</dbReference>
<dbReference type="KEGG" id="ttq:NIES37_59410"/>
<keyword evidence="3" id="KW-0804">Transcription</keyword>
<evidence type="ECO:0000259" key="4">
    <source>
        <dbReference type="SMART" id="SM00421"/>
    </source>
</evidence>
<dbReference type="EMBL" id="AP018248">
    <property type="protein sequence ID" value="BAZ01934.1"/>
    <property type="molecule type" value="Genomic_DNA"/>
</dbReference>
<evidence type="ECO:0000313" key="5">
    <source>
        <dbReference type="EMBL" id="BAZ01934.1"/>
    </source>
</evidence>
<evidence type="ECO:0000256" key="2">
    <source>
        <dbReference type="ARBA" id="ARBA00023125"/>
    </source>
</evidence>
<dbReference type="Proteomes" id="UP000218785">
    <property type="component" value="Chromosome"/>
</dbReference>
<dbReference type="GO" id="GO:0006355">
    <property type="term" value="P:regulation of DNA-templated transcription"/>
    <property type="evidence" value="ECO:0007669"/>
    <property type="project" value="InterPro"/>
</dbReference>
<dbReference type="CDD" id="cd06170">
    <property type="entry name" value="LuxR_C_like"/>
    <property type="match status" value="1"/>
</dbReference>
<accession>A0A1Z4N878</accession>
<evidence type="ECO:0000313" key="6">
    <source>
        <dbReference type="Proteomes" id="UP000218785"/>
    </source>
</evidence>
<dbReference type="SUPFAM" id="SSF46894">
    <property type="entry name" value="C-terminal effector domain of the bipartite response regulators"/>
    <property type="match status" value="1"/>
</dbReference>
<dbReference type="InterPro" id="IPR000792">
    <property type="entry name" value="Tscrpt_reg_LuxR_C"/>
</dbReference>
<dbReference type="RefSeq" id="WP_096581806.1">
    <property type="nucleotide sequence ID" value="NZ_CAWNJS010000001.1"/>
</dbReference>
<gene>
    <name evidence="5" type="ORF">NIES37_59410</name>
</gene>
<sequence>MLFPCENNNVNFASILGNNFLKKSLKDENLESASKVDLLQAMIESFVDGILIATTEGNLVHANEYARAICRQLAHKAAVVNPIPEEIWRICQSLIDSQDLFPDEKIIIESEIEPTPTIKLRLRARWLQLCVNKHNFLLVTLEDCNQYSQSIAIADAKKYNLTDRERQVWQLRRANFSYKEIANQLYITINTVKKHLKNIHAKQHEKEHITFADSSSPYFKWN</sequence>
<evidence type="ECO:0000256" key="1">
    <source>
        <dbReference type="ARBA" id="ARBA00023015"/>
    </source>
</evidence>
<dbReference type="PANTHER" id="PTHR44688:SF16">
    <property type="entry name" value="DNA-BINDING TRANSCRIPTIONAL ACTIVATOR DEVR_DOSR"/>
    <property type="match status" value="1"/>
</dbReference>
<evidence type="ECO:0000256" key="3">
    <source>
        <dbReference type="ARBA" id="ARBA00023163"/>
    </source>
</evidence>
<organism evidence="5 6">
    <name type="scientific">Tolypothrix tenuis PCC 7101</name>
    <dbReference type="NCBI Taxonomy" id="231146"/>
    <lineage>
        <taxon>Bacteria</taxon>
        <taxon>Bacillati</taxon>
        <taxon>Cyanobacteriota</taxon>
        <taxon>Cyanophyceae</taxon>
        <taxon>Nostocales</taxon>
        <taxon>Tolypothrichaceae</taxon>
        <taxon>Tolypothrix</taxon>
    </lineage>
</organism>
<dbReference type="PRINTS" id="PR00038">
    <property type="entry name" value="HTHLUXR"/>
</dbReference>
<dbReference type="InterPro" id="IPR036388">
    <property type="entry name" value="WH-like_DNA-bd_sf"/>
</dbReference>
<keyword evidence="2" id="KW-0238">DNA-binding</keyword>
<dbReference type="AlphaFoldDB" id="A0A1Z4N878"/>
<dbReference type="Gene3D" id="1.10.10.10">
    <property type="entry name" value="Winged helix-like DNA-binding domain superfamily/Winged helix DNA-binding domain"/>
    <property type="match status" value="1"/>
</dbReference>
<dbReference type="GO" id="GO:0003677">
    <property type="term" value="F:DNA binding"/>
    <property type="evidence" value="ECO:0007669"/>
    <property type="project" value="UniProtKB-KW"/>
</dbReference>
<reference evidence="5 6" key="1">
    <citation type="submission" date="2017-06" db="EMBL/GenBank/DDBJ databases">
        <title>Genome sequencing of cyanobaciteial culture collection at National Institute for Environmental Studies (NIES).</title>
        <authorList>
            <person name="Hirose Y."/>
            <person name="Shimura Y."/>
            <person name="Fujisawa T."/>
            <person name="Nakamura Y."/>
            <person name="Kawachi M."/>
        </authorList>
    </citation>
    <scope>NUCLEOTIDE SEQUENCE [LARGE SCALE GENOMIC DNA]</scope>
    <source>
        <strain evidence="5 6">NIES-37</strain>
    </source>
</reference>
<name>A0A1Z4N878_9CYAN</name>
<protein>
    <submittedName>
        <fullName evidence="5">LuxR family transcriptional regulator</fullName>
    </submittedName>
</protein>